<evidence type="ECO:0000259" key="3">
    <source>
        <dbReference type="PROSITE" id="PS51733"/>
    </source>
</evidence>
<proteinExistence type="inferred from homology"/>
<dbReference type="InterPro" id="IPR004143">
    <property type="entry name" value="BPL_LPL_catalytic"/>
</dbReference>
<sequence>MDGYIHCESEITSTQFHNDIARHLQKNRLYGDKFTLLFISDDGKEDISKEEENIVVLYRTKTRNDFASDYFDQLKTLELGHVLIYMKNITSTMDLVHLLRPIVSTRMLAIAERQTSGRGRSNTKWESPLGCAMFTFNLEYDLDSPLGQYPAFLGYLTASSIVRAVQDLTEGVIQLRIKWPNDIFAPDCSTKIGGTLHDVIQNGSGAVIGVGFNVANEKPTVCLNALIDEWNMNNGQKTRQPITIQQFVSCFMNHFERFFKLFQNGKREELLNVYLATWLHQNQTFSNQIDENINPYDVIIRGLDKKGCLFCEKVLDQSEESISPHGLSMDVVKQIIHKKISPPS</sequence>
<keyword evidence="2" id="KW-0436">Ligase</keyword>
<dbReference type="GO" id="GO:0005737">
    <property type="term" value="C:cytoplasm"/>
    <property type="evidence" value="ECO:0007669"/>
    <property type="project" value="TreeGrafter"/>
</dbReference>
<dbReference type="SUPFAM" id="SSF55681">
    <property type="entry name" value="Class II aaRS and biotin synthetases"/>
    <property type="match status" value="1"/>
</dbReference>
<dbReference type="NCBIfam" id="TIGR00121">
    <property type="entry name" value="birA_ligase"/>
    <property type="match status" value="1"/>
</dbReference>
<reference evidence="4" key="1">
    <citation type="submission" date="2021-01" db="UniProtKB">
        <authorList>
            <consortium name="EnsemblMetazoa"/>
        </authorList>
    </citation>
    <scope>IDENTIFICATION</scope>
</reference>
<feature type="domain" description="BPL/LPL catalytic" evidence="3">
    <location>
        <begin position="68"/>
        <end position="263"/>
    </location>
</feature>
<dbReference type="OrthoDB" id="10250105at2759"/>
<dbReference type="RefSeq" id="XP_066918305.1">
    <property type="nucleotide sequence ID" value="XM_067062204.1"/>
</dbReference>
<dbReference type="AlphaFoldDB" id="A0A7M5WYA1"/>
<evidence type="ECO:0000256" key="2">
    <source>
        <dbReference type="ARBA" id="ARBA00022598"/>
    </source>
</evidence>
<name>A0A7M5WYA1_9CNID</name>
<dbReference type="PROSITE" id="PS51733">
    <property type="entry name" value="BPL_LPL_CATALYTIC"/>
    <property type="match status" value="1"/>
</dbReference>
<comment type="similarity">
    <text evidence="1">Belongs to the biotin--protein ligase family.</text>
</comment>
<dbReference type="Pfam" id="PF03099">
    <property type="entry name" value="BPL_LplA_LipB"/>
    <property type="match status" value="1"/>
</dbReference>
<organism evidence="4 5">
    <name type="scientific">Clytia hemisphaerica</name>
    <dbReference type="NCBI Taxonomy" id="252671"/>
    <lineage>
        <taxon>Eukaryota</taxon>
        <taxon>Metazoa</taxon>
        <taxon>Cnidaria</taxon>
        <taxon>Hydrozoa</taxon>
        <taxon>Hydroidolina</taxon>
        <taxon>Leptothecata</taxon>
        <taxon>Obeliida</taxon>
        <taxon>Clytiidae</taxon>
        <taxon>Clytia</taxon>
    </lineage>
</organism>
<dbReference type="InterPro" id="IPR045864">
    <property type="entry name" value="aa-tRNA-synth_II/BPL/LPL"/>
</dbReference>
<evidence type="ECO:0000313" key="4">
    <source>
        <dbReference type="EnsemblMetazoa" id="CLYHEMP014862.1"/>
    </source>
</evidence>
<accession>A0A7M5WYA1</accession>
<dbReference type="PANTHER" id="PTHR12835">
    <property type="entry name" value="BIOTIN PROTEIN LIGASE"/>
    <property type="match status" value="1"/>
</dbReference>
<dbReference type="PANTHER" id="PTHR12835:SF5">
    <property type="entry name" value="BIOTIN--PROTEIN LIGASE"/>
    <property type="match status" value="1"/>
</dbReference>
<protein>
    <recommendedName>
        <fullName evidence="3">BPL/LPL catalytic domain-containing protein</fullName>
    </recommendedName>
</protein>
<dbReference type="GO" id="GO:0004077">
    <property type="term" value="F:biotin--[biotin carboxyl-carrier protein] ligase activity"/>
    <property type="evidence" value="ECO:0007669"/>
    <property type="project" value="InterPro"/>
</dbReference>
<dbReference type="EnsemblMetazoa" id="CLYHEMT014862.1">
    <property type="protein sequence ID" value="CLYHEMP014862.1"/>
    <property type="gene ID" value="CLYHEMG014862"/>
</dbReference>
<dbReference type="GeneID" id="136805629"/>
<keyword evidence="5" id="KW-1185">Reference proteome</keyword>
<evidence type="ECO:0000256" key="1">
    <source>
        <dbReference type="ARBA" id="ARBA00009934"/>
    </source>
</evidence>
<dbReference type="Proteomes" id="UP000594262">
    <property type="component" value="Unplaced"/>
</dbReference>
<dbReference type="InterPro" id="IPR004408">
    <property type="entry name" value="Biotin_CoA_COase_ligase"/>
</dbReference>
<evidence type="ECO:0000313" key="5">
    <source>
        <dbReference type="Proteomes" id="UP000594262"/>
    </source>
</evidence>
<dbReference type="Gene3D" id="3.30.930.10">
    <property type="entry name" value="Bira Bifunctional Protein, Domain 2"/>
    <property type="match status" value="1"/>
</dbReference>